<evidence type="ECO:0000259" key="5">
    <source>
        <dbReference type="PROSITE" id="PS51898"/>
    </source>
</evidence>
<dbReference type="EMBL" id="WBVT01000031">
    <property type="protein sequence ID" value="KAB7789811.1"/>
    <property type="molecule type" value="Genomic_DNA"/>
</dbReference>
<accession>A0A6I1GTN0</accession>
<protein>
    <submittedName>
        <fullName evidence="6">Integrase</fullName>
    </submittedName>
</protein>
<dbReference type="InterPro" id="IPR058717">
    <property type="entry name" value="Phage_L5_Integrase_N"/>
</dbReference>
<dbReference type="AlphaFoldDB" id="A0A6I1GTN0"/>
<proteinExistence type="inferred from homology"/>
<evidence type="ECO:0000256" key="3">
    <source>
        <dbReference type="ARBA" id="ARBA00023125"/>
    </source>
</evidence>
<dbReference type="PANTHER" id="PTHR30349:SF64">
    <property type="entry name" value="PROPHAGE INTEGRASE INTD-RELATED"/>
    <property type="match status" value="1"/>
</dbReference>
<evidence type="ECO:0000313" key="6">
    <source>
        <dbReference type="EMBL" id="KAB7789811.1"/>
    </source>
</evidence>
<dbReference type="Gene3D" id="1.10.443.10">
    <property type="entry name" value="Intergrase catalytic core"/>
    <property type="match status" value="1"/>
</dbReference>
<dbReference type="InterPro" id="IPR004107">
    <property type="entry name" value="Integrase_SAM-like_N"/>
</dbReference>
<dbReference type="InterPro" id="IPR002104">
    <property type="entry name" value="Integrase_catalytic"/>
</dbReference>
<dbReference type="PANTHER" id="PTHR30349">
    <property type="entry name" value="PHAGE INTEGRASE-RELATED"/>
    <property type="match status" value="1"/>
</dbReference>
<dbReference type="GO" id="GO:0015074">
    <property type="term" value="P:DNA integration"/>
    <property type="evidence" value="ECO:0007669"/>
    <property type="project" value="UniProtKB-KW"/>
</dbReference>
<dbReference type="InterPro" id="IPR010998">
    <property type="entry name" value="Integrase_recombinase_N"/>
</dbReference>
<dbReference type="Gene3D" id="1.10.150.130">
    <property type="match status" value="1"/>
</dbReference>
<dbReference type="Pfam" id="PF26003">
    <property type="entry name" value="Integrase_N_phage"/>
    <property type="match status" value="1"/>
</dbReference>
<evidence type="ECO:0000256" key="4">
    <source>
        <dbReference type="ARBA" id="ARBA00023172"/>
    </source>
</evidence>
<dbReference type="PROSITE" id="PS51898">
    <property type="entry name" value="TYR_RECOMBINASE"/>
    <property type="match status" value="1"/>
</dbReference>
<organism evidence="6 7">
    <name type="scientific">Bifidobacterium leontopitheci</name>
    <dbReference type="NCBI Taxonomy" id="2650774"/>
    <lineage>
        <taxon>Bacteria</taxon>
        <taxon>Bacillati</taxon>
        <taxon>Actinomycetota</taxon>
        <taxon>Actinomycetes</taxon>
        <taxon>Bifidobacteriales</taxon>
        <taxon>Bifidobacteriaceae</taxon>
        <taxon>Bifidobacterium</taxon>
    </lineage>
</organism>
<dbReference type="InterPro" id="IPR013762">
    <property type="entry name" value="Integrase-like_cat_sf"/>
</dbReference>
<dbReference type="Proteomes" id="UP000441772">
    <property type="component" value="Unassembled WGS sequence"/>
</dbReference>
<dbReference type="InterPro" id="IPR011010">
    <property type="entry name" value="DNA_brk_join_enz"/>
</dbReference>
<reference evidence="6 7" key="1">
    <citation type="submission" date="2019-09" db="EMBL/GenBank/DDBJ databases">
        <title>Characterization of the phylogenetic diversity of two novel species belonging to the genus Bifidobacterium: Bifidobacterium cebidarum sp. nov. and Bifidobacterium leontopitheci sp. nov.</title>
        <authorList>
            <person name="Lugli G.A."/>
            <person name="Duranti S."/>
            <person name="Milani C."/>
            <person name="Turroni F."/>
            <person name="Ventura M."/>
        </authorList>
    </citation>
    <scope>NUCLEOTIDE SEQUENCE [LARGE SCALE GENOMIC DNA]</scope>
    <source>
        <strain evidence="6 7">LMG 31471</strain>
    </source>
</reference>
<keyword evidence="7" id="KW-1185">Reference proteome</keyword>
<dbReference type="Pfam" id="PF14659">
    <property type="entry name" value="Phage_int_SAM_3"/>
    <property type="match status" value="1"/>
</dbReference>
<name>A0A6I1GTN0_9BIFI</name>
<dbReference type="GO" id="GO:0006310">
    <property type="term" value="P:DNA recombination"/>
    <property type="evidence" value="ECO:0007669"/>
    <property type="project" value="UniProtKB-KW"/>
</dbReference>
<dbReference type="InterPro" id="IPR050090">
    <property type="entry name" value="Tyrosine_recombinase_XerCD"/>
</dbReference>
<evidence type="ECO:0000256" key="1">
    <source>
        <dbReference type="ARBA" id="ARBA00008857"/>
    </source>
</evidence>
<dbReference type="CDD" id="cd01189">
    <property type="entry name" value="INT_ICEBs1_C_like"/>
    <property type="match status" value="1"/>
</dbReference>
<comment type="caution">
    <text evidence="6">The sequence shown here is derived from an EMBL/GenBank/DDBJ whole genome shotgun (WGS) entry which is preliminary data.</text>
</comment>
<comment type="similarity">
    <text evidence="1">Belongs to the 'phage' integrase family.</text>
</comment>
<gene>
    <name evidence="6" type="ORF">F7D09_1701</name>
</gene>
<feature type="domain" description="Tyr recombinase" evidence="5">
    <location>
        <begin position="183"/>
        <end position="378"/>
    </location>
</feature>
<dbReference type="GO" id="GO:0003677">
    <property type="term" value="F:DNA binding"/>
    <property type="evidence" value="ECO:0007669"/>
    <property type="project" value="UniProtKB-KW"/>
</dbReference>
<sequence>MTQQRRSFGKIKKMRSGRFQASYLMNDERFNAPDTFATRKEADAWLNDVRASISRNEWVDPRLAGQTFKVYALTWLRERAGDLAPGTAAQYAGLLDGLLLPTLGGMGMADITPLTVKQWRAAALDGYRRRAESGELPNKKSTGATRVTQAYRLLREIMGEAVRDEVIRRNPCVLRGAGYIKAAERKPATLEEVDTIAGNMPERYRALIHMAVWSGLRFGELAGLRRRDMVLVVTDGGAICYRVNVDKQAYRLGGRLYEDAKPKTDAGRRVVYLPAHLTDVMTEHMARYTAAGDDAYVFGTRNGTPMANNAVGKMFRRAREAAGRDDLRFHDLRHTGATIAAKAGATTKELMQRMGHSSMRAALIYQHAAEDDDRRLAARMDAIAADMRAGGTTSGAAGRIQTGDAAAREAVAA</sequence>
<keyword evidence="2" id="KW-0229">DNA integration</keyword>
<evidence type="ECO:0000256" key="2">
    <source>
        <dbReference type="ARBA" id="ARBA00022908"/>
    </source>
</evidence>
<dbReference type="SUPFAM" id="SSF56349">
    <property type="entry name" value="DNA breaking-rejoining enzymes"/>
    <property type="match status" value="1"/>
</dbReference>
<dbReference type="Pfam" id="PF00589">
    <property type="entry name" value="Phage_integrase"/>
    <property type="match status" value="1"/>
</dbReference>
<keyword evidence="3" id="KW-0238">DNA-binding</keyword>
<keyword evidence="4" id="KW-0233">DNA recombination</keyword>
<evidence type="ECO:0000313" key="7">
    <source>
        <dbReference type="Proteomes" id="UP000441772"/>
    </source>
</evidence>